<dbReference type="Pfam" id="PF17164">
    <property type="entry name" value="DUF5122"/>
    <property type="match status" value="3"/>
</dbReference>
<accession>A0A6J6NWA7</accession>
<name>A0A6J6NWA7_9ZZZZ</name>
<proteinExistence type="predicted"/>
<evidence type="ECO:0000313" key="1">
    <source>
        <dbReference type="EMBL" id="CAB4688948.1"/>
    </source>
</evidence>
<dbReference type="AlphaFoldDB" id="A0A6J6NWA7"/>
<dbReference type="EMBL" id="CAEZXA010000217">
    <property type="protein sequence ID" value="CAB4688948.1"/>
    <property type="molecule type" value="Genomic_DNA"/>
</dbReference>
<reference evidence="1" key="1">
    <citation type="submission" date="2020-05" db="EMBL/GenBank/DDBJ databases">
        <authorList>
            <person name="Chiriac C."/>
            <person name="Salcher M."/>
            <person name="Ghai R."/>
            <person name="Kavagutti S V."/>
        </authorList>
    </citation>
    <scope>NUCLEOTIDE SEQUENCE</scope>
</reference>
<organism evidence="1">
    <name type="scientific">freshwater metagenome</name>
    <dbReference type="NCBI Taxonomy" id="449393"/>
    <lineage>
        <taxon>unclassified sequences</taxon>
        <taxon>metagenomes</taxon>
        <taxon>ecological metagenomes</taxon>
    </lineage>
</organism>
<sequence>MLLLKFNSQGILDESFGGVNNVGGMVTVSFPNQTYTRITTMNELPNGDIAFAGAVKETTAYLEDWFYAMALFDQTGVPNTSFNATGFLVTNVVATSHPDVHGIVRRESGDFHFPVGSTGAVSLMTVNNTNATAGSAAVTYAAAGKANNIALQNNKLVIGGLLDNTNPASVLMRARDTAASDFLTQQDQYRELDMGLEIRKLLPLSDGKILGFGTAQASIFGNDQIVLFRLNSSGAIDRTFGTNGVTLVSNGDFIELDATGIAIRTDQKIVVLSEARHPDGRNAVLLRFTADGLLDSTFGSLGITSYDSGENDYPTSLIIDSEQRILVANNRCCDAPRAAILRFTSNGQLDTGFDGATALATLGASNSVSQIKLDSNQKIVLVGQADASGSLALVARLLPNGQLDSGFSEDGFTLVDLNDVGTANPYSYFEDFVITTTGKIAAIGGGNTPNKREAVVFFKTNGNLDVSGINQTGMTRFASATDVDYAELNSITQDDDGFLVVGGGAVDQSSWTSIFATVVRFGSNGLLDSDFDNGGIHLPNINGGAAFSTVTPVSLQQFLVGGFVVENGIMRGVVMRIGAPAPIVPVTTVPVTSVPATTVPVTTVPAATVPVVAAAVAPKIAQDATLSAESAPVKLVIAVSQATILKNMKLTVPKGGVAKFSIAKSSAKVCKVVKKQVLGTAIGTCRVSVTIKTTSKKSVMKSMAFKVSG</sequence>
<dbReference type="InterPro" id="IPR013431">
    <property type="entry name" value="Delta_60_rpt"/>
</dbReference>
<protein>
    <submittedName>
        <fullName evidence="1">Unannotated protein</fullName>
    </submittedName>
</protein>
<dbReference type="Gene3D" id="2.80.10.50">
    <property type="match status" value="2"/>
</dbReference>
<gene>
    <name evidence="1" type="ORF">UFOPK2334_01622</name>
</gene>
<dbReference type="NCBIfam" id="TIGR02608">
    <property type="entry name" value="delta_60_rpt"/>
    <property type="match status" value="5"/>
</dbReference>